<proteinExistence type="predicted"/>
<organism evidence="3 4">
    <name type="scientific">Candidatus Gallipaludibacter merdavium</name>
    <dbReference type="NCBI Taxonomy" id="2840839"/>
    <lineage>
        <taxon>Bacteria</taxon>
        <taxon>Pseudomonadati</taxon>
        <taxon>Bacteroidota</taxon>
        <taxon>Bacteroidia</taxon>
        <taxon>Bacteroidales</taxon>
        <taxon>Candidatus Gallipaludibacter</taxon>
    </lineage>
</organism>
<dbReference type="Proteomes" id="UP000823641">
    <property type="component" value="Unassembled WGS sequence"/>
</dbReference>
<protein>
    <recommendedName>
        <fullName evidence="2">Beta-ketoacyl-[acyl-carrier-protein] synthase III C-terminal domain-containing protein</fullName>
    </recommendedName>
</protein>
<dbReference type="InterPro" id="IPR016039">
    <property type="entry name" value="Thiolase-like"/>
</dbReference>
<evidence type="ECO:0000313" key="3">
    <source>
        <dbReference type="EMBL" id="MBO8458809.1"/>
    </source>
</evidence>
<dbReference type="AlphaFoldDB" id="A0A9D9N3B3"/>
<evidence type="ECO:0000259" key="2">
    <source>
        <dbReference type="Pfam" id="PF08541"/>
    </source>
</evidence>
<dbReference type="SUPFAM" id="SSF53901">
    <property type="entry name" value="Thiolase-like"/>
    <property type="match status" value="1"/>
</dbReference>
<evidence type="ECO:0000313" key="4">
    <source>
        <dbReference type="Proteomes" id="UP000823641"/>
    </source>
</evidence>
<dbReference type="Pfam" id="PF08541">
    <property type="entry name" value="ACP_syn_III_C"/>
    <property type="match status" value="1"/>
</dbReference>
<gene>
    <name evidence="3" type="ORF">IAA73_00525</name>
</gene>
<reference evidence="3" key="1">
    <citation type="submission" date="2020-10" db="EMBL/GenBank/DDBJ databases">
        <authorList>
            <person name="Gilroy R."/>
        </authorList>
    </citation>
    <scope>NUCLEOTIDE SEQUENCE</scope>
    <source>
        <strain evidence="3">G3-3990</strain>
    </source>
</reference>
<name>A0A9D9N3B3_9BACT</name>
<sequence>MPDEKVPYNLEEFANLGGASIFSSMVARIREQLISDMEHLIVFFFGFGINVGNNET</sequence>
<accession>A0A9D9N3B3</accession>
<reference evidence="3" key="2">
    <citation type="journal article" date="2021" name="PeerJ">
        <title>Extensive microbial diversity within the chicken gut microbiome revealed by metagenomics and culture.</title>
        <authorList>
            <person name="Gilroy R."/>
            <person name="Ravi A."/>
            <person name="Getino M."/>
            <person name="Pursley I."/>
            <person name="Horton D.L."/>
            <person name="Alikhan N.F."/>
            <person name="Baker D."/>
            <person name="Gharbi K."/>
            <person name="Hall N."/>
            <person name="Watson M."/>
            <person name="Adriaenssens E.M."/>
            <person name="Foster-Nyarko E."/>
            <person name="Jarju S."/>
            <person name="Secka A."/>
            <person name="Antonio M."/>
            <person name="Oren A."/>
            <person name="Chaudhuri R.R."/>
            <person name="La Ragione R."/>
            <person name="Hildebrand F."/>
            <person name="Pallen M.J."/>
        </authorList>
    </citation>
    <scope>NUCLEOTIDE SEQUENCE</scope>
    <source>
        <strain evidence="3">G3-3990</strain>
    </source>
</reference>
<dbReference type="GO" id="GO:0016746">
    <property type="term" value="F:acyltransferase activity"/>
    <property type="evidence" value="ECO:0007669"/>
    <property type="project" value="InterPro"/>
</dbReference>
<dbReference type="InterPro" id="IPR013747">
    <property type="entry name" value="ACP_syn_III_C"/>
</dbReference>
<dbReference type="Gene3D" id="3.40.47.10">
    <property type="match status" value="1"/>
</dbReference>
<dbReference type="EMBL" id="JADIMG010000004">
    <property type="protein sequence ID" value="MBO8458809.1"/>
    <property type="molecule type" value="Genomic_DNA"/>
</dbReference>
<keyword evidence="1" id="KW-0808">Transferase</keyword>
<comment type="caution">
    <text evidence="3">The sequence shown here is derived from an EMBL/GenBank/DDBJ whole genome shotgun (WGS) entry which is preliminary data.</text>
</comment>
<evidence type="ECO:0000256" key="1">
    <source>
        <dbReference type="ARBA" id="ARBA00022679"/>
    </source>
</evidence>
<feature type="domain" description="Beta-ketoacyl-[acyl-carrier-protein] synthase III C-terminal" evidence="2">
    <location>
        <begin position="1"/>
        <end position="52"/>
    </location>
</feature>